<dbReference type="OrthoDB" id="3270953at2759"/>
<protein>
    <submittedName>
        <fullName evidence="2">Uncharacterized protein</fullName>
    </submittedName>
</protein>
<feature type="region of interest" description="Disordered" evidence="1">
    <location>
        <begin position="432"/>
        <end position="480"/>
    </location>
</feature>
<feature type="compositionally biased region" description="Basic and acidic residues" evidence="1">
    <location>
        <begin position="540"/>
        <end position="556"/>
    </location>
</feature>
<feature type="region of interest" description="Disordered" evidence="1">
    <location>
        <begin position="516"/>
        <end position="666"/>
    </location>
</feature>
<dbReference type="AlphaFoldDB" id="A0A0C3M4L8"/>
<evidence type="ECO:0000313" key="2">
    <source>
        <dbReference type="EMBL" id="KIO28632.1"/>
    </source>
</evidence>
<feature type="region of interest" description="Disordered" evidence="1">
    <location>
        <begin position="710"/>
        <end position="755"/>
    </location>
</feature>
<dbReference type="HOGENOM" id="CLU_368892_0_0_1"/>
<accession>A0A0C3M4L8</accession>
<feature type="compositionally biased region" description="Acidic residues" evidence="1">
    <location>
        <begin position="724"/>
        <end position="734"/>
    </location>
</feature>
<feature type="compositionally biased region" description="Basic and acidic residues" evidence="1">
    <location>
        <begin position="612"/>
        <end position="622"/>
    </location>
</feature>
<name>A0A0C3M4L8_9AGAM</name>
<evidence type="ECO:0000313" key="3">
    <source>
        <dbReference type="Proteomes" id="UP000054248"/>
    </source>
</evidence>
<dbReference type="EMBL" id="KN822992">
    <property type="protein sequence ID" value="KIO28632.1"/>
    <property type="molecule type" value="Genomic_DNA"/>
</dbReference>
<feature type="compositionally biased region" description="Polar residues" evidence="1">
    <location>
        <begin position="212"/>
        <end position="253"/>
    </location>
</feature>
<feature type="region of interest" description="Disordered" evidence="1">
    <location>
        <begin position="46"/>
        <end position="271"/>
    </location>
</feature>
<proteinExistence type="predicted"/>
<feature type="region of interest" description="Disordered" evidence="1">
    <location>
        <begin position="1"/>
        <end position="20"/>
    </location>
</feature>
<sequence length="755" mass="80607">MAVQPPPPAPSTAVLDKDSLSKLKRPEIQALCKAYSLTAYFETLTVGKRDPKSHVTPKPTSRLWKAPSRKPPVPTPQDAVIPTTAQGSTSAPALNGSTLKSKPSVESLSVKPGVRRPSLRVPSTRSRLSSSASLSPMVTEMDADACTTTEGSSVIPDSHLLSPANAATTPRNAISPTPSNRSLASSVRPMRKLAESTTTKPKTAPTAFKTAGKSTQSFPTTSQGLSVSTSTKPSSAPTRRTSITPSVTSQARSPQAPRPRLSSHASLAPSSVVSPIRSVQTEIAELSASLKAVEDARVEQVAALTERIAAQDLALQAQNDLVCTLQQTVKEMHELLVSTRQDLLEACKVDVASCVSQSTILTQAVAELEKRADAVEVEVFDEGGKMEGLLKEMGDVDVAMASERDRVSYLETRIGELEVKVDEVMGESTAATSASSSSFRIRKNSKKLSMSGPGVVRQRKQSVVRDSNETSPQDSMDLFSRDRRLSRASISASLHTSTPLSPVLSGAVAFPSTAKRPMIKPPFSGTKQEFKFPPPPQKSTEPRSRTISAKDRRTKTPEPLVVDTAPFVRKGLHRTPPAFGDDGEDDSYPQSPVDEDGLEDRTMRLDTIAGGHQEESSEDERVSPPIPPRPTRTSTTKRIVAPTSARTLPSILVNNEKPENSNSSSLASVVSDGAISVSISDLDVAGGITTDDDGMARRSIGISAEELHDSLLHQPQPSFGGLTTDDEFDADGADEMSHTVILSSVPPPRNKNQRT</sequence>
<feature type="compositionally biased region" description="Polar residues" evidence="1">
    <location>
        <begin position="83"/>
        <end position="107"/>
    </location>
</feature>
<feature type="compositionally biased region" description="Acidic residues" evidence="1">
    <location>
        <begin position="581"/>
        <end position="598"/>
    </location>
</feature>
<feature type="compositionally biased region" description="Polar residues" evidence="1">
    <location>
        <begin position="165"/>
        <end position="185"/>
    </location>
</feature>
<reference evidence="2 3" key="1">
    <citation type="submission" date="2014-04" db="EMBL/GenBank/DDBJ databases">
        <authorList>
            <consortium name="DOE Joint Genome Institute"/>
            <person name="Kuo A."/>
            <person name="Girlanda M."/>
            <person name="Perotto S."/>
            <person name="Kohler A."/>
            <person name="Nagy L.G."/>
            <person name="Floudas D."/>
            <person name="Copeland A."/>
            <person name="Barry K.W."/>
            <person name="Cichocki N."/>
            <person name="Veneault-Fourrey C."/>
            <person name="LaButti K."/>
            <person name="Lindquist E.A."/>
            <person name="Lipzen A."/>
            <person name="Lundell T."/>
            <person name="Morin E."/>
            <person name="Murat C."/>
            <person name="Sun H."/>
            <person name="Tunlid A."/>
            <person name="Henrissat B."/>
            <person name="Grigoriev I.V."/>
            <person name="Hibbett D.S."/>
            <person name="Martin F."/>
            <person name="Nordberg H.P."/>
            <person name="Cantor M.N."/>
            <person name="Hua S.X."/>
        </authorList>
    </citation>
    <scope>NUCLEOTIDE SEQUENCE [LARGE SCALE GENOMIC DNA]</scope>
    <source>
        <strain evidence="2 3">MUT 4182</strain>
    </source>
</reference>
<feature type="compositionally biased region" description="Low complexity" evidence="1">
    <location>
        <begin position="197"/>
        <end position="211"/>
    </location>
</feature>
<dbReference type="STRING" id="1051891.A0A0C3M4L8"/>
<evidence type="ECO:0000256" key="1">
    <source>
        <dbReference type="SAM" id="MobiDB-lite"/>
    </source>
</evidence>
<keyword evidence="3" id="KW-1185">Reference proteome</keyword>
<feature type="compositionally biased region" description="Pro residues" evidence="1">
    <location>
        <begin position="1"/>
        <end position="10"/>
    </location>
</feature>
<gene>
    <name evidence="2" type="ORF">M407DRAFT_22219</name>
</gene>
<organism evidence="2 3">
    <name type="scientific">Tulasnella calospora MUT 4182</name>
    <dbReference type="NCBI Taxonomy" id="1051891"/>
    <lineage>
        <taxon>Eukaryota</taxon>
        <taxon>Fungi</taxon>
        <taxon>Dikarya</taxon>
        <taxon>Basidiomycota</taxon>
        <taxon>Agaricomycotina</taxon>
        <taxon>Agaricomycetes</taxon>
        <taxon>Cantharellales</taxon>
        <taxon>Tulasnellaceae</taxon>
        <taxon>Tulasnella</taxon>
    </lineage>
</organism>
<reference evidence="3" key="2">
    <citation type="submission" date="2015-01" db="EMBL/GenBank/DDBJ databases">
        <title>Evolutionary Origins and Diversification of the Mycorrhizal Mutualists.</title>
        <authorList>
            <consortium name="DOE Joint Genome Institute"/>
            <consortium name="Mycorrhizal Genomics Consortium"/>
            <person name="Kohler A."/>
            <person name="Kuo A."/>
            <person name="Nagy L.G."/>
            <person name="Floudas D."/>
            <person name="Copeland A."/>
            <person name="Barry K.W."/>
            <person name="Cichocki N."/>
            <person name="Veneault-Fourrey C."/>
            <person name="LaButti K."/>
            <person name="Lindquist E.A."/>
            <person name="Lipzen A."/>
            <person name="Lundell T."/>
            <person name="Morin E."/>
            <person name="Murat C."/>
            <person name="Riley R."/>
            <person name="Ohm R."/>
            <person name="Sun H."/>
            <person name="Tunlid A."/>
            <person name="Henrissat B."/>
            <person name="Grigoriev I.V."/>
            <person name="Hibbett D.S."/>
            <person name="Martin F."/>
        </authorList>
    </citation>
    <scope>NUCLEOTIDE SEQUENCE [LARGE SCALE GENOMIC DNA]</scope>
    <source>
        <strain evidence="3">MUT 4182</strain>
    </source>
</reference>
<feature type="compositionally biased region" description="Low complexity" evidence="1">
    <location>
        <begin position="119"/>
        <end position="136"/>
    </location>
</feature>
<dbReference type="Proteomes" id="UP000054248">
    <property type="component" value="Unassembled WGS sequence"/>
</dbReference>